<sequence>MTPTHNEANVSFCENVSDEERNLSSVAPAAGVMNPTLLSTEAATTIPPYYLLSWRLTVGANNARGWHTVPAPRS</sequence>
<dbReference type="EMBL" id="JAXQNO010000003">
    <property type="protein sequence ID" value="KAK4801293.1"/>
    <property type="molecule type" value="Genomic_DNA"/>
</dbReference>
<name>A0AAN7MZP0_TRANT</name>
<keyword evidence="2" id="KW-1185">Reference proteome</keyword>
<reference evidence="1 2" key="1">
    <citation type="journal article" date="2023" name="Hortic Res">
        <title>Pangenome of water caltrop reveals structural variations and asymmetric subgenome divergence after allopolyploidization.</title>
        <authorList>
            <person name="Zhang X."/>
            <person name="Chen Y."/>
            <person name="Wang L."/>
            <person name="Yuan Y."/>
            <person name="Fang M."/>
            <person name="Shi L."/>
            <person name="Lu R."/>
            <person name="Comes H.P."/>
            <person name="Ma Y."/>
            <person name="Chen Y."/>
            <person name="Huang G."/>
            <person name="Zhou Y."/>
            <person name="Zheng Z."/>
            <person name="Qiu Y."/>
        </authorList>
    </citation>
    <scope>NUCLEOTIDE SEQUENCE [LARGE SCALE GENOMIC DNA]</scope>
    <source>
        <strain evidence="1">F231</strain>
    </source>
</reference>
<comment type="caution">
    <text evidence="1">The sequence shown here is derived from an EMBL/GenBank/DDBJ whole genome shotgun (WGS) entry which is preliminary data.</text>
</comment>
<dbReference type="AlphaFoldDB" id="A0AAN7MZP0"/>
<evidence type="ECO:0000313" key="1">
    <source>
        <dbReference type="EMBL" id="KAK4801293.1"/>
    </source>
</evidence>
<accession>A0AAN7MZP0</accession>
<organism evidence="1 2">
    <name type="scientific">Trapa natans</name>
    <name type="common">Water chestnut</name>
    <dbReference type="NCBI Taxonomy" id="22666"/>
    <lineage>
        <taxon>Eukaryota</taxon>
        <taxon>Viridiplantae</taxon>
        <taxon>Streptophyta</taxon>
        <taxon>Embryophyta</taxon>
        <taxon>Tracheophyta</taxon>
        <taxon>Spermatophyta</taxon>
        <taxon>Magnoliopsida</taxon>
        <taxon>eudicotyledons</taxon>
        <taxon>Gunneridae</taxon>
        <taxon>Pentapetalae</taxon>
        <taxon>rosids</taxon>
        <taxon>malvids</taxon>
        <taxon>Myrtales</taxon>
        <taxon>Lythraceae</taxon>
        <taxon>Trapa</taxon>
    </lineage>
</organism>
<dbReference type="Proteomes" id="UP001346149">
    <property type="component" value="Unassembled WGS sequence"/>
</dbReference>
<evidence type="ECO:0000313" key="2">
    <source>
        <dbReference type="Proteomes" id="UP001346149"/>
    </source>
</evidence>
<protein>
    <submittedName>
        <fullName evidence="1">Uncharacterized protein</fullName>
    </submittedName>
</protein>
<gene>
    <name evidence="1" type="ORF">SAY86_021780</name>
</gene>
<proteinExistence type="predicted"/>